<dbReference type="AlphaFoldDB" id="A0A1C4YAP4"/>
<sequence>MRKNVVENDPINGNRDQLRASNVTVTVTVKVSF</sequence>
<dbReference type="Proteomes" id="UP000198797">
    <property type="component" value="Unassembled WGS sequence"/>
</dbReference>
<organism evidence="1 2">
    <name type="scientific">Micromonospora matsumotoense</name>
    <dbReference type="NCBI Taxonomy" id="121616"/>
    <lineage>
        <taxon>Bacteria</taxon>
        <taxon>Bacillati</taxon>
        <taxon>Actinomycetota</taxon>
        <taxon>Actinomycetes</taxon>
        <taxon>Micromonosporales</taxon>
        <taxon>Micromonosporaceae</taxon>
        <taxon>Micromonospora</taxon>
    </lineage>
</organism>
<keyword evidence="2" id="KW-1185">Reference proteome</keyword>
<evidence type="ECO:0000313" key="2">
    <source>
        <dbReference type="Proteomes" id="UP000198797"/>
    </source>
</evidence>
<accession>A0A1C4YAP4</accession>
<name>A0A1C4YAP4_9ACTN</name>
<dbReference type="STRING" id="121616.GA0070216_10629"/>
<reference evidence="2" key="1">
    <citation type="submission" date="2016-06" db="EMBL/GenBank/DDBJ databases">
        <authorList>
            <person name="Varghese N."/>
            <person name="Submissions Spin"/>
        </authorList>
    </citation>
    <scope>NUCLEOTIDE SEQUENCE [LARGE SCALE GENOMIC DNA]</scope>
    <source>
        <strain evidence="2">DSM 44100</strain>
    </source>
</reference>
<gene>
    <name evidence="1" type="ORF">GA0070216_10629</name>
</gene>
<evidence type="ECO:0000313" key="1">
    <source>
        <dbReference type="EMBL" id="SCF17774.1"/>
    </source>
</evidence>
<protein>
    <submittedName>
        <fullName evidence="1">Uncharacterized protein</fullName>
    </submittedName>
</protein>
<proteinExistence type="predicted"/>
<dbReference type="EMBL" id="FMCU01000006">
    <property type="protein sequence ID" value="SCF17774.1"/>
    <property type="molecule type" value="Genomic_DNA"/>
</dbReference>